<feature type="domain" description="Bacterial sugar transferase" evidence="4">
    <location>
        <begin position="288"/>
        <end position="475"/>
    </location>
</feature>
<dbReference type="GO" id="GO:0000271">
    <property type="term" value="P:polysaccharide biosynthetic process"/>
    <property type="evidence" value="ECO:0007669"/>
    <property type="project" value="UniProtKB-KW"/>
</dbReference>
<evidence type="ECO:0000256" key="2">
    <source>
        <dbReference type="ARBA" id="ARBA00023169"/>
    </source>
</evidence>
<dbReference type="EMBL" id="JANFFA010000003">
    <property type="protein sequence ID" value="MDQ2094933.1"/>
    <property type="molecule type" value="Genomic_DNA"/>
</dbReference>
<dbReference type="Proteomes" id="UP001227162">
    <property type="component" value="Unassembled WGS sequence"/>
</dbReference>
<dbReference type="GO" id="GO:0016780">
    <property type="term" value="F:phosphotransferase activity, for other substituted phosphate groups"/>
    <property type="evidence" value="ECO:0007669"/>
    <property type="project" value="TreeGrafter"/>
</dbReference>
<reference evidence="5" key="1">
    <citation type="submission" date="2022-07" db="EMBL/GenBank/DDBJ databases">
        <authorList>
            <person name="Otstavnykh N."/>
            <person name="Isaeva M."/>
            <person name="Bystritskaya E."/>
        </authorList>
    </citation>
    <scope>NUCLEOTIDE SEQUENCE</scope>
    <source>
        <strain evidence="5">10Alg 79</strain>
    </source>
</reference>
<dbReference type="PANTHER" id="PTHR30576:SF10">
    <property type="entry name" value="SLL5057 PROTEIN"/>
    <property type="match status" value="1"/>
</dbReference>
<protein>
    <submittedName>
        <fullName evidence="5">WecB/TagA/CpsF family glycosyltransferase</fullName>
    </submittedName>
</protein>
<evidence type="ECO:0000259" key="4">
    <source>
        <dbReference type="Pfam" id="PF02397"/>
    </source>
</evidence>
<dbReference type="NCBIfam" id="TIGR00696">
    <property type="entry name" value="wecG_tagA_cpsF"/>
    <property type="match status" value="1"/>
</dbReference>
<dbReference type="Pfam" id="PF03808">
    <property type="entry name" value="Glyco_tran_WecG"/>
    <property type="match status" value="1"/>
</dbReference>
<comment type="similarity">
    <text evidence="1">Belongs to the bacterial sugar transferase family.</text>
</comment>
<keyword evidence="2" id="KW-0270">Exopolysaccharide synthesis</keyword>
<keyword evidence="3" id="KW-0472">Membrane</keyword>
<dbReference type="CDD" id="cd06533">
    <property type="entry name" value="Glyco_transf_WecG_TagA"/>
    <property type="match status" value="1"/>
</dbReference>
<keyword evidence="3" id="KW-0812">Transmembrane</keyword>
<evidence type="ECO:0000313" key="5">
    <source>
        <dbReference type="EMBL" id="MDQ2094933.1"/>
    </source>
</evidence>
<keyword evidence="3" id="KW-1133">Transmembrane helix</keyword>
<dbReference type="InterPro" id="IPR003362">
    <property type="entry name" value="Bact_transf"/>
</dbReference>
<evidence type="ECO:0000256" key="1">
    <source>
        <dbReference type="ARBA" id="ARBA00006464"/>
    </source>
</evidence>
<proteinExistence type="inferred from homology"/>
<feature type="transmembrane region" description="Helical" evidence="3">
    <location>
        <begin position="293"/>
        <end position="314"/>
    </location>
</feature>
<dbReference type="Pfam" id="PF02397">
    <property type="entry name" value="Bac_transf"/>
    <property type="match status" value="1"/>
</dbReference>
<name>A0AAJ1UBR6_9RHOB</name>
<reference evidence="5" key="2">
    <citation type="submission" date="2023-04" db="EMBL/GenBank/DDBJ databases">
        <title>'Rhodoalgimonas zhirmunskyi' gen. nov., isolated from a red alga.</title>
        <authorList>
            <person name="Nedashkovskaya O.I."/>
            <person name="Otstavnykh N.Y."/>
            <person name="Bystritskaya E.P."/>
            <person name="Balabanova L.A."/>
            <person name="Isaeva M.P."/>
        </authorList>
    </citation>
    <scope>NUCLEOTIDE SEQUENCE</scope>
    <source>
        <strain evidence="5">10Alg 79</strain>
    </source>
</reference>
<dbReference type="PANTHER" id="PTHR30576">
    <property type="entry name" value="COLANIC BIOSYNTHESIS UDP-GLUCOSE LIPID CARRIER TRANSFERASE"/>
    <property type="match status" value="1"/>
</dbReference>
<evidence type="ECO:0000313" key="6">
    <source>
        <dbReference type="Proteomes" id="UP001227162"/>
    </source>
</evidence>
<organism evidence="5 6">
    <name type="scientific">Rhodalgimonas zhirmunskyi</name>
    <dbReference type="NCBI Taxonomy" id="2964767"/>
    <lineage>
        <taxon>Bacteria</taxon>
        <taxon>Pseudomonadati</taxon>
        <taxon>Pseudomonadota</taxon>
        <taxon>Alphaproteobacteria</taxon>
        <taxon>Rhodobacterales</taxon>
        <taxon>Roseobacteraceae</taxon>
        <taxon>Rhodalgimonas</taxon>
    </lineage>
</organism>
<accession>A0AAJ1UBR6</accession>
<evidence type="ECO:0000256" key="3">
    <source>
        <dbReference type="SAM" id="Phobius"/>
    </source>
</evidence>
<sequence length="481" mass="52248">MKPQLPQTFKNAAIVNPVLENPAYNIAAKPALSDALPRREILGLPVIDATTGQTVEALLNDTARSRAARSVFFLNAHCANQRASNRAYATALARADVVLPDGIGIELAARMTGGPLTENLNGTDFTPALLREAAKRGLSVFLFGGKPGTAESAAAKLTTTIPGLRIAGALDGYDGAANEQHALARINASGADILLVAMGVPMQELWIDRHLPDLSPRLVLGVGALFDFLAGNVRRAPAVVRQARMEWAWRLLQEPRRLAKRYLIGNGTFLARASAHALRLAGREAVTKRAMDIVLSGILTTLLSPLLLLVVALIKIDSKGPALFKQERVGRNGRIFTVLKFRTMHTDAEERLAEIRDQSDREGICFKSRNDPRVTRVGRFLRRYSVDELPQILNVLFGDMSLVGPRPALPREVAAYPQAALERLKARPGITGLWQVSGRADIGFDKMIDMDVAYVRSRSVLLDVLLLALTARAVLSGRGAY</sequence>
<keyword evidence="6" id="KW-1185">Reference proteome</keyword>
<dbReference type="AlphaFoldDB" id="A0AAJ1UBR6"/>
<comment type="caution">
    <text evidence="5">The sequence shown here is derived from an EMBL/GenBank/DDBJ whole genome shotgun (WGS) entry which is preliminary data.</text>
</comment>
<gene>
    <name evidence="5" type="ORF">NOI20_12495</name>
</gene>
<dbReference type="RefSeq" id="WP_317626540.1">
    <property type="nucleotide sequence ID" value="NZ_JANFFA010000003.1"/>
</dbReference>
<dbReference type="InterPro" id="IPR004629">
    <property type="entry name" value="WecG_TagA_CpsF"/>
</dbReference>